<sequence length="65" mass="7140">MASSGKGNPKLDPSVAFGQLLRKHRLRQKMSQEALAARSGYERAFISLIELGKTNPSLRSILVKS</sequence>
<name>E6QMM0_9ZZZZ</name>
<comment type="caution">
    <text evidence="2">The sequence shown here is derived from an EMBL/GenBank/DDBJ whole genome shotgun (WGS) entry which is preliminary data.</text>
</comment>
<dbReference type="SUPFAM" id="SSF47413">
    <property type="entry name" value="lambda repressor-like DNA-binding domains"/>
    <property type="match status" value="1"/>
</dbReference>
<dbReference type="GO" id="GO:0003677">
    <property type="term" value="F:DNA binding"/>
    <property type="evidence" value="ECO:0007669"/>
    <property type="project" value="InterPro"/>
</dbReference>
<dbReference type="InterPro" id="IPR010982">
    <property type="entry name" value="Lambda_DNA-bd_dom_sf"/>
</dbReference>
<dbReference type="PROSITE" id="PS50943">
    <property type="entry name" value="HTH_CROC1"/>
    <property type="match status" value="1"/>
</dbReference>
<accession>E6QMM0</accession>
<gene>
    <name evidence="2" type="ORF">CARN6_1965</name>
</gene>
<dbReference type="CDD" id="cd00093">
    <property type="entry name" value="HTH_XRE"/>
    <property type="match status" value="1"/>
</dbReference>
<dbReference type="Pfam" id="PF13560">
    <property type="entry name" value="HTH_31"/>
    <property type="match status" value="1"/>
</dbReference>
<protein>
    <submittedName>
        <fullName evidence="2">Transcriptional regulator, XRE family</fullName>
    </submittedName>
</protein>
<dbReference type="EMBL" id="CABQ01000229">
    <property type="protein sequence ID" value="CBI08491.1"/>
    <property type="molecule type" value="Genomic_DNA"/>
</dbReference>
<dbReference type="AlphaFoldDB" id="E6QMM0"/>
<feature type="domain" description="HTH cro/C1-type" evidence="1">
    <location>
        <begin position="21"/>
        <end position="61"/>
    </location>
</feature>
<evidence type="ECO:0000259" key="1">
    <source>
        <dbReference type="PROSITE" id="PS50943"/>
    </source>
</evidence>
<reference evidence="2" key="1">
    <citation type="submission" date="2009-10" db="EMBL/GenBank/DDBJ databases">
        <title>Diversity of trophic interactions inside an arsenic-rich microbial ecosystem.</title>
        <authorList>
            <person name="Bertin P.N."/>
            <person name="Heinrich-Salmeron A."/>
            <person name="Pelletier E."/>
            <person name="Goulhen-Chollet F."/>
            <person name="Arsene-Ploetze F."/>
            <person name="Gallien S."/>
            <person name="Calteau A."/>
            <person name="Vallenet D."/>
            <person name="Casiot C."/>
            <person name="Chane-Woon-Ming B."/>
            <person name="Giloteaux L."/>
            <person name="Barakat M."/>
            <person name="Bonnefoy V."/>
            <person name="Bruneel O."/>
            <person name="Chandler M."/>
            <person name="Cleiss J."/>
            <person name="Duran R."/>
            <person name="Elbaz-Poulichet F."/>
            <person name="Fonknechten N."/>
            <person name="Lauga B."/>
            <person name="Mornico D."/>
            <person name="Ortet P."/>
            <person name="Schaeffer C."/>
            <person name="Siguier P."/>
            <person name="Alexander Thil Smith A."/>
            <person name="Van Dorsselaer A."/>
            <person name="Weissenbach J."/>
            <person name="Medigue C."/>
            <person name="Le Paslier D."/>
        </authorList>
    </citation>
    <scope>NUCLEOTIDE SEQUENCE</scope>
</reference>
<evidence type="ECO:0000313" key="2">
    <source>
        <dbReference type="EMBL" id="CBI08491.1"/>
    </source>
</evidence>
<dbReference type="InterPro" id="IPR001387">
    <property type="entry name" value="Cro/C1-type_HTH"/>
</dbReference>
<proteinExistence type="predicted"/>
<organism evidence="2">
    <name type="scientific">mine drainage metagenome</name>
    <dbReference type="NCBI Taxonomy" id="410659"/>
    <lineage>
        <taxon>unclassified sequences</taxon>
        <taxon>metagenomes</taxon>
        <taxon>ecological metagenomes</taxon>
    </lineage>
</organism>
<dbReference type="Gene3D" id="1.10.260.40">
    <property type="entry name" value="lambda repressor-like DNA-binding domains"/>
    <property type="match status" value="1"/>
</dbReference>